<dbReference type="Proteomes" id="UP000752171">
    <property type="component" value="Unassembled WGS sequence"/>
</dbReference>
<proteinExistence type="predicted"/>
<keyword evidence="2" id="KW-0812">Transmembrane</keyword>
<keyword evidence="2" id="KW-1133">Transmembrane helix</keyword>
<dbReference type="AlphaFoldDB" id="A0A8T2KJW3"/>
<reference evidence="3 4" key="1">
    <citation type="submission" date="2021-07" db="EMBL/GenBank/DDBJ databases">
        <authorList>
            <person name="Imarazene B."/>
            <person name="Zahm M."/>
            <person name="Klopp C."/>
            <person name="Cabau C."/>
            <person name="Beille S."/>
            <person name="Jouanno E."/>
            <person name="Castinel A."/>
            <person name="Lluch J."/>
            <person name="Gil L."/>
            <person name="Kuchtly C."/>
            <person name="Lopez Roques C."/>
            <person name="Donnadieu C."/>
            <person name="Parrinello H."/>
            <person name="Journot L."/>
            <person name="Du K."/>
            <person name="Schartl M."/>
            <person name="Retaux S."/>
            <person name="Guiguen Y."/>
        </authorList>
    </citation>
    <scope>NUCLEOTIDE SEQUENCE [LARGE SCALE GENOMIC DNA]</scope>
    <source>
        <strain evidence="3">Pach_M1</strain>
        <tissue evidence="3">Testis</tissue>
    </source>
</reference>
<evidence type="ECO:0000256" key="2">
    <source>
        <dbReference type="SAM" id="Phobius"/>
    </source>
</evidence>
<protein>
    <submittedName>
        <fullName evidence="3">MAPK-interacting and spindle-stabilizing protein-like</fullName>
    </submittedName>
</protein>
<evidence type="ECO:0000313" key="4">
    <source>
        <dbReference type="Proteomes" id="UP000752171"/>
    </source>
</evidence>
<feature type="region of interest" description="Disordered" evidence="1">
    <location>
        <begin position="232"/>
        <end position="254"/>
    </location>
</feature>
<comment type="caution">
    <text evidence="3">The sequence shown here is derived from an EMBL/GenBank/DDBJ whole genome shotgun (WGS) entry which is preliminary data.</text>
</comment>
<accession>A0A8T2KJW3</accession>
<evidence type="ECO:0000256" key="1">
    <source>
        <dbReference type="SAM" id="MobiDB-lite"/>
    </source>
</evidence>
<evidence type="ECO:0000313" key="3">
    <source>
        <dbReference type="EMBL" id="KAG9259633.1"/>
    </source>
</evidence>
<dbReference type="EMBL" id="JAICCE010000025">
    <property type="protein sequence ID" value="KAG9259633.1"/>
    <property type="molecule type" value="Genomic_DNA"/>
</dbReference>
<sequence>MRPLINTNFSARPHIVWTLLIHDTFIFSHINLMDTIHTLRDYNKMKCIVFIAFLASAAYMTSAKKLLVVGGLNGAGLVTGLNGGLVTGLNGGLVTGLNGGLVTGLNPGLLGQGLVVGGLNPALIPAGGAVIGQTPFAQMLPGMSPFMIQNPMAAPFGAPNPQVPMPPQPAMGFPPMGLPYLAPQNPALRQMLPPQQQAAGGMNPMGNGQQPQGDMPAGPVPRFRRTLLRRMQAKSTNTNPEVTPTPTVSSTLMN</sequence>
<name>A0A8T2KJW3_ASTMX</name>
<keyword evidence="2" id="KW-0472">Membrane</keyword>
<feature type="compositionally biased region" description="Low complexity" evidence="1">
    <location>
        <begin position="235"/>
        <end position="254"/>
    </location>
</feature>
<organism evidence="3 4">
    <name type="scientific">Astyanax mexicanus</name>
    <name type="common">Blind cave fish</name>
    <name type="synonym">Astyanax fasciatus mexicanus</name>
    <dbReference type="NCBI Taxonomy" id="7994"/>
    <lineage>
        <taxon>Eukaryota</taxon>
        <taxon>Metazoa</taxon>
        <taxon>Chordata</taxon>
        <taxon>Craniata</taxon>
        <taxon>Vertebrata</taxon>
        <taxon>Euteleostomi</taxon>
        <taxon>Actinopterygii</taxon>
        <taxon>Neopterygii</taxon>
        <taxon>Teleostei</taxon>
        <taxon>Ostariophysi</taxon>
        <taxon>Characiformes</taxon>
        <taxon>Characoidei</taxon>
        <taxon>Acestrorhamphidae</taxon>
        <taxon>Acestrorhamphinae</taxon>
        <taxon>Astyanax</taxon>
    </lineage>
</organism>
<gene>
    <name evidence="3" type="ORF">AMEX_G27139</name>
</gene>
<feature type="transmembrane region" description="Helical" evidence="2">
    <location>
        <begin position="45"/>
        <end position="62"/>
    </location>
</feature>
<feature type="region of interest" description="Disordered" evidence="1">
    <location>
        <begin position="196"/>
        <end position="218"/>
    </location>
</feature>